<dbReference type="GO" id="GO:0016989">
    <property type="term" value="F:sigma factor antagonist activity"/>
    <property type="evidence" value="ECO:0007669"/>
    <property type="project" value="TreeGrafter"/>
</dbReference>
<evidence type="ECO:0000313" key="3">
    <source>
        <dbReference type="Proteomes" id="UP000059074"/>
    </source>
</evidence>
<evidence type="ECO:0000313" key="2">
    <source>
        <dbReference type="EMBL" id="KWT66764.1"/>
    </source>
</evidence>
<feature type="domain" description="FecR protein" evidence="1">
    <location>
        <begin position="105"/>
        <end position="196"/>
    </location>
</feature>
<dbReference type="Proteomes" id="UP000059074">
    <property type="component" value="Unassembled WGS sequence"/>
</dbReference>
<dbReference type="InterPro" id="IPR006860">
    <property type="entry name" value="FecR"/>
</dbReference>
<protein>
    <submittedName>
        <fullName evidence="2">Iron siderophore sensor protein</fullName>
    </submittedName>
</protein>
<dbReference type="Gene3D" id="2.60.120.1440">
    <property type="match status" value="1"/>
</dbReference>
<gene>
    <name evidence="2" type="ORF">APY04_2171</name>
</gene>
<sequence length="316" mass="33849">MTEQDRLFEEATDLIIRLRNDPTSPVALEMISQWRARSLDHEAAWFEASEIFGLAGNALKRSRADAKRRSGPSRRSVLIGFGVGAAAFAVGREALPWAIIQARADYVTGTAEIAHHTLPDGSRMTLGPDSAVALSFSPTQRRVDLLAGMSYFDVVAGNDATPLHIEAQNVAATCGDGSFDISIDGPTVSLGVDRGVIHVGVPQSPTRFAEMLPAGRWMALTNGADAIAQGVRDTSEIAAWRDGRIVADQETVAAVVIRIARWLPGRVVLADPAISNRRVNGVFDLSQPLAALEAVVHPFGGKVRQISPFLTVITPI</sequence>
<dbReference type="PATRIC" id="fig|121290.4.peg.2370"/>
<dbReference type="PIRSF" id="PIRSF018266">
    <property type="entry name" value="FecR"/>
    <property type="match status" value="1"/>
</dbReference>
<dbReference type="PROSITE" id="PS51318">
    <property type="entry name" value="TAT"/>
    <property type="match status" value="1"/>
</dbReference>
<comment type="caution">
    <text evidence="2">The sequence shown here is derived from an EMBL/GenBank/DDBJ whole genome shotgun (WGS) entry which is preliminary data.</text>
</comment>
<dbReference type="InterPro" id="IPR006311">
    <property type="entry name" value="TAT_signal"/>
</dbReference>
<keyword evidence="3" id="KW-1185">Reference proteome</keyword>
<dbReference type="STRING" id="121290.APY04_2171"/>
<dbReference type="OrthoDB" id="636724at2"/>
<evidence type="ECO:0000259" key="1">
    <source>
        <dbReference type="Pfam" id="PF04773"/>
    </source>
</evidence>
<dbReference type="InterPro" id="IPR012373">
    <property type="entry name" value="Ferrdict_sens_TM"/>
</dbReference>
<dbReference type="Pfam" id="PF04773">
    <property type="entry name" value="FecR"/>
    <property type="match status" value="1"/>
</dbReference>
<dbReference type="EMBL" id="LMTR01000071">
    <property type="protein sequence ID" value="KWT66764.1"/>
    <property type="molecule type" value="Genomic_DNA"/>
</dbReference>
<name>A0A120CUT3_HYPSL</name>
<organism evidence="2 3">
    <name type="scientific">Hyphomicrobium sulfonivorans</name>
    <dbReference type="NCBI Taxonomy" id="121290"/>
    <lineage>
        <taxon>Bacteria</taxon>
        <taxon>Pseudomonadati</taxon>
        <taxon>Pseudomonadota</taxon>
        <taxon>Alphaproteobacteria</taxon>
        <taxon>Hyphomicrobiales</taxon>
        <taxon>Hyphomicrobiaceae</taxon>
        <taxon>Hyphomicrobium</taxon>
    </lineage>
</organism>
<reference evidence="2 3" key="1">
    <citation type="submission" date="2015-10" db="EMBL/GenBank/DDBJ databases">
        <title>Transcriptomic analysis of a linuron degrading triple-species bacterial consortium.</title>
        <authorList>
            <person name="Albers P."/>
        </authorList>
    </citation>
    <scope>NUCLEOTIDE SEQUENCE [LARGE SCALE GENOMIC DNA]</scope>
    <source>
        <strain evidence="2 3">WDL6</strain>
    </source>
</reference>
<proteinExistence type="predicted"/>
<accession>A0A120CUT3</accession>
<dbReference type="PANTHER" id="PTHR30273">
    <property type="entry name" value="PERIPLASMIC SIGNAL SENSOR AND SIGMA FACTOR ACTIVATOR FECR-RELATED"/>
    <property type="match status" value="1"/>
</dbReference>
<dbReference type="AlphaFoldDB" id="A0A120CUT3"/>
<dbReference type="RefSeq" id="WP_068462365.1">
    <property type="nucleotide sequence ID" value="NZ_LMTR01000071.1"/>
</dbReference>
<dbReference type="PANTHER" id="PTHR30273:SF2">
    <property type="entry name" value="PROTEIN FECR"/>
    <property type="match status" value="1"/>
</dbReference>